<reference evidence="3" key="1">
    <citation type="journal article" date="2017" name="Front. Plant Sci.">
        <title>Climate Clever Clovers: New Paradigm to Reduce the Environmental Footprint of Ruminants by Breeding Low Methanogenic Forages Utilizing Haplotype Variation.</title>
        <authorList>
            <person name="Kaur P."/>
            <person name="Appels R."/>
            <person name="Bayer P.E."/>
            <person name="Keeble-Gagnere G."/>
            <person name="Wang J."/>
            <person name="Hirakawa H."/>
            <person name="Shirasawa K."/>
            <person name="Vercoe P."/>
            <person name="Stefanova K."/>
            <person name="Durmic Z."/>
            <person name="Nichols P."/>
            <person name="Revell C."/>
            <person name="Isobe S.N."/>
            <person name="Edwards D."/>
            <person name="Erskine W."/>
        </authorList>
    </citation>
    <scope>NUCLEOTIDE SEQUENCE [LARGE SCALE GENOMIC DNA]</scope>
    <source>
        <strain evidence="3">cv. Daliak</strain>
    </source>
</reference>
<feature type="domain" description="F-box" evidence="1">
    <location>
        <begin position="11"/>
        <end position="57"/>
    </location>
</feature>
<dbReference type="InterPro" id="IPR001810">
    <property type="entry name" value="F-box_dom"/>
</dbReference>
<proteinExistence type="predicted"/>
<dbReference type="InterPro" id="IPR050796">
    <property type="entry name" value="SCF_F-box_component"/>
</dbReference>
<dbReference type="Pfam" id="PF00646">
    <property type="entry name" value="F-box"/>
    <property type="match status" value="1"/>
</dbReference>
<evidence type="ECO:0000313" key="2">
    <source>
        <dbReference type="EMBL" id="GAU49144.1"/>
    </source>
</evidence>
<sequence>MYLCNHQNDNVFPPPSLPSELIVEILLKLPARTLVQLRCVCKLWKTLISDPNFAKKHFLISIADTSMTNQRLAFEDCSYPLKSLFENSSTRVIPDIFNGFEIDQYCMMGSCNGFLCLYDPDQYNMIMYNPSIGLKSQTSPEIEPSPDWGNWGTPINGFGYDHVNDKYKVLAVVKPDYGYGPESMTIIYTFGEDSWRTIQDLPCTPSQMLGKYVSGTLNWIGSKENIWASFAPESMQEIFSFDMEKETYRDVLLPQNVGEEYGVVDSWTKLLNIPREKLVILHSIDQYSIIELLFISEKGVVLLMIYREHLISPRW</sequence>
<evidence type="ECO:0000259" key="1">
    <source>
        <dbReference type="PROSITE" id="PS50181"/>
    </source>
</evidence>
<organism evidence="2 3">
    <name type="scientific">Trifolium subterraneum</name>
    <name type="common">Subterranean clover</name>
    <dbReference type="NCBI Taxonomy" id="3900"/>
    <lineage>
        <taxon>Eukaryota</taxon>
        <taxon>Viridiplantae</taxon>
        <taxon>Streptophyta</taxon>
        <taxon>Embryophyta</taxon>
        <taxon>Tracheophyta</taxon>
        <taxon>Spermatophyta</taxon>
        <taxon>Magnoliopsida</taxon>
        <taxon>eudicotyledons</taxon>
        <taxon>Gunneridae</taxon>
        <taxon>Pentapetalae</taxon>
        <taxon>rosids</taxon>
        <taxon>fabids</taxon>
        <taxon>Fabales</taxon>
        <taxon>Fabaceae</taxon>
        <taxon>Papilionoideae</taxon>
        <taxon>50 kb inversion clade</taxon>
        <taxon>NPAAA clade</taxon>
        <taxon>Hologalegina</taxon>
        <taxon>IRL clade</taxon>
        <taxon>Trifolieae</taxon>
        <taxon>Trifolium</taxon>
    </lineage>
</organism>
<dbReference type="PANTHER" id="PTHR31672">
    <property type="entry name" value="BNACNNG10540D PROTEIN"/>
    <property type="match status" value="1"/>
</dbReference>
<evidence type="ECO:0000313" key="3">
    <source>
        <dbReference type="Proteomes" id="UP000242715"/>
    </source>
</evidence>
<dbReference type="SMART" id="SM00256">
    <property type="entry name" value="FBOX"/>
    <property type="match status" value="1"/>
</dbReference>
<dbReference type="SUPFAM" id="SSF81383">
    <property type="entry name" value="F-box domain"/>
    <property type="match status" value="1"/>
</dbReference>
<protein>
    <recommendedName>
        <fullName evidence="1">F-box domain-containing protein</fullName>
    </recommendedName>
</protein>
<dbReference type="InterPro" id="IPR036047">
    <property type="entry name" value="F-box-like_dom_sf"/>
</dbReference>
<dbReference type="CDD" id="cd22157">
    <property type="entry name" value="F-box_AtFBW1-like"/>
    <property type="match status" value="1"/>
</dbReference>
<dbReference type="OrthoDB" id="1932945at2759"/>
<dbReference type="Gene3D" id="1.20.1280.50">
    <property type="match status" value="1"/>
</dbReference>
<dbReference type="Pfam" id="PF07734">
    <property type="entry name" value="FBA_1"/>
    <property type="match status" value="1"/>
</dbReference>
<dbReference type="PROSITE" id="PS50181">
    <property type="entry name" value="FBOX"/>
    <property type="match status" value="1"/>
</dbReference>
<dbReference type="NCBIfam" id="TIGR01640">
    <property type="entry name" value="F_box_assoc_1"/>
    <property type="match status" value="1"/>
</dbReference>
<dbReference type="AlphaFoldDB" id="A0A2Z6NY74"/>
<gene>
    <name evidence="2" type="ORF">TSUD_191460</name>
</gene>
<dbReference type="EMBL" id="DF974521">
    <property type="protein sequence ID" value="GAU49144.1"/>
    <property type="molecule type" value="Genomic_DNA"/>
</dbReference>
<keyword evidence="3" id="KW-1185">Reference proteome</keyword>
<dbReference type="InterPro" id="IPR017451">
    <property type="entry name" value="F-box-assoc_interact_dom"/>
</dbReference>
<dbReference type="PANTHER" id="PTHR31672:SF13">
    <property type="entry name" value="F-BOX PROTEIN CPR30-LIKE"/>
    <property type="match status" value="1"/>
</dbReference>
<accession>A0A2Z6NY74</accession>
<name>A0A2Z6NY74_TRISU</name>
<dbReference type="InterPro" id="IPR006527">
    <property type="entry name" value="F-box-assoc_dom_typ1"/>
</dbReference>
<dbReference type="Proteomes" id="UP000242715">
    <property type="component" value="Unassembled WGS sequence"/>
</dbReference>